<dbReference type="AlphaFoldDB" id="A0A8J4RMA0"/>
<dbReference type="EMBL" id="JRKL02000026">
    <property type="protein sequence ID" value="KAF3976327.1"/>
    <property type="molecule type" value="Genomic_DNA"/>
</dbReference>
<protein>
    <submittedName>
        <fullName evidence="1">Uncharacterized protein</fullName>
    </submittedName>
</protein>
<proteinExistence type="predicted"/>
<keyword evidence="2" id="KW-1185">Reference proteome</keyword>
<reference evidence="1" key="1">
    <citation type="submission" date="2020-03" db="EMBL/GenBank/DDBJ databases">
        <title>Castanea mollissima Vanexum genome sequencing.</title>
        <authorList>
            <person name="Staton M."/>
        </authorList>
    </citation>
    <scope>NUCLEOTIDE SEQUENCE</scope>
    <source>
        <tissue evidence="1">Leaf</tissue>
    </source>
</reference>
<comment type="caution">
    <text evidence="1">The sequence shown here is derived from an EMBL/GenBank/DDBJ whole genome shotgun (WGS) entry which is preliminary data.</text>
</comment>
<sequence length="101" mass="11624">MLSEKIRLRSMEFQDLHDLHDLQDRLPAPILLFFLSKSNIISETSLSLSQQKAQLRCRGFHSFFTQNLGCAATASDRWVAVAVVTMLTQNLRFRSMNLRDP</sequence>
<accession>A0A8J4RMA0</accession>
<evidence type="ECO:0000313" key="2">
    <source>
        <dbReference type="Proteomes" id="UP000737018"/>
    </source>
</evidence>
<gene>
    <name evidence="1" type="ORF">CMV_000478</name>
</gene>
<organism evidence="1 2">
    <name type="scientific">Castanea mollissima</name>
    <name type="common">Chinese chestnut</name>
    <dbReference type="NCBI Taxonomy" id="60419"/>
    <lineage>
        <taxon>Eukaryota</taxon>
        <taxon>Viridiplantae</taxon>
        <taxon>Streptophyta</taxon>
        <taxon>Embryophyta</taxon>
        <taxon>Tracheophyta</taxon>
        <taxon>Spermatophyta</taxon>
        <taxon>Magnoliopsida</taxon>
        <taxon>eudicotyledons</taxon>
        <taxon>Gunneridae</taxon>
        <taxon>Pentapetalae</taxon>
        <taxon>rosids</taxon>
        <taxon>fabids</taxon>
        <taxon>Fagales</taxon>
        <taxon>Fagaceae</taxon>
        <taxon>Castanea</taxon>
    </lineage>
</organism>
<evidence type="ECO:0000313" key="1">
    <source>
        <dbReference type="EMBL" id="KAF3976327.1"/>
    </source>
</evidence>
<dbReference type="Proteomes" id="UP000737018">
    <property type="component" value="Unassembled WGS sequence"/>
</dbReference>
<name>A0A8J4RMA0_9ROSI</name>